<dbReference type="EMBL" id="MDLC01000025">
    <property type="protein sequence ID" value="ODS23565.1"/>
    <property type="molecule type" value="Genomic_DNA"/>
</dbReference>
<gene>
    <name evidence="1" type="ORF">AB835_08100</name>
</gene>
<name>A0A1D2QPP3_9GAMM</name>
<dbReference type="AlphaFoldDB" id="A0A1D2QPP3"/>
<organism evidence="1 2">
    <name type="scientific">Candidatus Endobugula sertula</name>
    <name type="common">Bugula neritina bacterial symbiont</name>
    <dbReference type="NCBI Taxonomy" id="62101"/>
    <lineage>
        <taxon>Bacteria</taxon>
        <taxon>Pseudomonadati</taxon>
        <taxon>Pseudomonadota</taxon>
        <taxon>Gammaproteobacteria</taxon>
        <taxon>Cellvibrionales</taxon>
        <taxon>Cellvibrionaceae</taxon>
        <taxon>Candidatus Endobugula</taxon>
    </lineage>
</organism>
<comment type="caution">
    <text evidence="1">The sequence shown here is derived from an EMBL/GenBank/DDBJ whole genome shotgun (WGS) entry which is preliminary data.</text>
</comment>
<sequence length="89" mass="10463">MEIVMPNAAMSQAVLNKDRHGFYQEWVKRCEESQWGDIAETDCYHAIRLMMQGVIDPVTFEQAYGVIDKRMLREECNTWQDGEGFSIWK</sequence>
<proteinExistence type="predicted"/>
<dbReference type="STRING" id="62101.AB835_08100"/>
<dbReference type="Proteomes" id="UP000242502">
    <property type="component" value="Unassembled WGS sequence"/>
</dbReference>
<accession>A0A1D2QPP3</accession>
<evidence type="ECO:0000313" key="2">
    <source>
        <dbReference type="Proteomes" id="UP000242502"/>
    </source>
</evidence>
<protein>
    <submittedName>
        <fullName evidence="1">Uncharacterized protein</fullName>
    </submittedName>
</protein>
<evidence type="ECO:0000313" key="1">
    <source>
        <dbReference type="EMBL" id="ODS23565.1"/>
    </source>
</evidence>
<reference evidence="1 2" key="1">
    <citation type="journal article" date="2016" name="Appl. Environ. Microbiol.">
        <title>Lack of Overt Genome Reduction in the Bryostatin-Producing Bryozoan Symbiont "Candidatus Endobugula sertula".</title>
        <authorList>
            <person name="Miller I.J."/>
            <person name="Vanee N."/>
            <person name="Fong S.S."/>
            <person name="Lim-Fong G.E."/>
            <person name="Kwan J.C."/>
        </authorList>
    </citation>
    <scope>NUCLEOTIDE SEQUENCE [LARGE SCALE GENOMIC DNA]</scope>
    <source>
        <strain evidence="1">AB1-4</strain>
    </source>
</reference>